<dbReference type="EMBL" id="CP007141">
    <property type="protein sequence ID" value="AJC74467.1"/>
    <property type="molecule type" value="Genomic_DNA"/>
</dbReference>
<keyword evidence="3" id="KW-1185">Reference proteome</keyword>
<name>A0A0X1KT15_9THEM</name>
<dbReference type="AlphaFoldDB" id="A0A0X1KT15"/>
<evidence type="ECO:0000256" key="1">
    <source>
        <dbReference type="SAM" id="Phobius"/>
    </source>
</evidence>
<accession>A0A0X1KT15</accession>
<keyword evidence="1" id="KW-0472">Membrane</keyword>
<dbReference type="STRING" id="1123384.AJ81_10060"/>
<dbReference type="RefSeq" id="WP_031502618.1">
    <property type="nucleotide sequence ID" value="NC_022795.1"/>
</dbReference>
<dbReference type="Pfam" id="PF12679">
    <property type="entry name" value="ABC2_membrane_2"/>
    <property type="match status" value="1"/>
</dbReference>
<organism evidence="2 3">
    <name type="scientific">Pseudothermotoga hypogea DSM 11164 = NBRC 106472</name>
    <dbReference type="NCBI Taxonomy" id="1123384"/>
    <lineage>
        <taxon>Bacteria</taxon>
        <taxon>Thermotogati</taxon>
        <taxon>Thermotogota</taxon>
        <taxon>Thermotogae</taxon>
        <taxon>Thermotogales</taxon>
        <taxon>Thermotogaceae</taxon>
        <taxon>Pseudothermotoga</taxon>
    </lineage>
</organism>
<protein>
    <submittedName>
        <fullName evidence="2">ABC transporter permease</fullName>
    </submittedName>
</protein>
<feature type="transmembrane region" description="Helical" evidence="1">
    <location>
        <begin position="118"/>
        <end position="144"/>
    </location>
</feature>
<dbReference type="PaxDb" id="1123384-AJ81_10060"/>
<feature type="transmembrane region" description="Helical" evidence="1">
    <location>
        <begin position="159"/>
        <end position="183"/>
    </location>
</feature>
<dbReference type="PATRIC" id="fig|1123384.7.peg.2018"/>
<dbReference type="OrthoDB" id="9800309at2"/>
<evidence type="ECO:0000313" key="3">
    <source>
        <dbReference type="Proteomes" id="UP000077469"/>
    </source>
</evidence>
<proteinExistence type="predicted"/>
<evidence type="ECO:0000313" key="2">
    <source>
        <dbReference type="EMBL" id="AJC74467.1"/>
    </source>
</evidence>
<dbReference type="Proteomes" id="UP000077469">
    <property type="component" value="Chromosome"/>
</dbReference>
<feature type="transmembrane region" description="Helical" evidence="1">
    <location>
        <begin position="239"/>
        <end position="259"/>
    </location>
</feature>
<dbReference type="GO" id="GO:0140359">
    <property type="term" value="F:ABC-type transporter activity"/>
    <property type="evidence" value="ECO:0007669"/>
    <property type="project" value="InterPro"/>
</dbReference>
<gene>
    <name evidence="2" type="ORF">AJ81_10060</name>
</gene>
<sequence>MNVYTWEMKRNIKTTIVWMVALVLVQLMYISVYPSMVKDTELLTRMMKLMPKAFLRIFGLEDLDFSNILNYQASISSIYVTLVGSIFAVLLTCKVLAKEESEKTAEFLLSKPVKRSNVLLQKISSTLTLILTFDLVICVSSLLMVEFFKQGAVDYTKFWLLWLSQILLHLTVSNLVFAVIVLAKRQDSTTSFSIGMTFVLYILAMASKLTEKLELLKYLTPFYYSEGIRIVKYGRMEPVFLVIYFFLNLALVLSSLFFYSKKDIYL</sequence>
<keyword evidence="1" id="KW-1133">Transmembrane helix</keyword>
<dbReference type="KEGG" id="phy:AJ81_10060"/>
<feature type="transmembrane region" description="Helical" evidence="1">
    <location>
        <begin position="12"/>
        <end position="32"/>
    </location>
</feature>
<feature type="transmembrane region" description="Helical" evidence="1">
    <location>
        <begin position="190"/>
        <end position="209"/>
    </location>
</feature>
<dbReference type="GO" id="GO:0005886">
    <property type="term" value="C:plasma membrane"/>
    <property type="evidence" value="ECO:0007669"/>
    <property type="project" value="UniProtKB-SubCell"/>
</dbReference>
<reference evidence="2 3" key="1">
    <citation type="submission" date="2014-01" db="EMBL/GenBank/DDBJ databases">
        <title>Genome sequencing of Thermotog hypogea.</title>
        <authorList>
            <person name="Zhang X."/>
            <person name="Alvare G."/>
            <person name="Fristensky B."/>
            <person name="Chen L."/>
            <person name="Suen T."/>
            <person name="Chen Q."/>
            <person name="Ma K."/>
        </authorList>
    </citation>
    <scope>NUCLEOTIDE SEQUENCE [LARGE SCALE GENOMIC DNA]</scope>
    <source>
        <strain evidence="2 3">DSM 11164</strain>
    </source>
</reference>
<keyword evidence="1" id="KW-0812">Transmembrane</keyword>